<dbReference type="OMA" id="GNYTMIC"/>
<proteinExistence type="inferred from homology"/>
<feature type="compositionally biased region" description="Polar residues" evidence="7">
    <location>
        <begin position="473"/>
        <end position="484"/>
    </location>
</feature>
<dbReference type="GO" id="GO:0017069">
    <property type="term" value="F:snRNA binding"/>
    <property type="evidence" value="ECO:0007669"/>
    <property type="project" value="TreeGrafter"/>
</dbReference>
<feature type="compositionally biased region" description="Low complexity" evidence="7">
    <location>
        <begin position="1065"/>
        <end position="1090"/>
    </location>
</feature>
<keyword evidence="3 6" id="KW-0808">Transferase</keyword>
<evidence type="ECO:0000313" key="9">
    <source>
        <dbReference type="EMBL" id="CAD7088330.1"/>
    </source>
</evidence>
<feature type="compositionally biased region" description="Basic residues" evidence="7">
    <location>
        <begin position="262"/>
        <end position="280"/>
    </location>
</feature>
<feature type="region of interest" description="Disordered" evidence="7">
    <location>
        <begin position="509"/>
        <end position="544"/>
    </location>
</feature>
<dbReference type="PANTHER" id="PTHR12315">
    <property type="entry name" value="BICOID-INTERACTING PROTEIN RELATED"/>
    <property type="match status" value="1"/>
</dbReference>
<dbReference type="PANTHER" id="PTHR12315:SF0">
    <property type="entry name" value="7SK SNRNA METHYLPHOSPHATE CAPPING ENZYME"/>
    <property type="match status" value="1"/>
</dbReference>
<evidence type="ECO:0000256" key="4">
    <source>
        <dbReference type="ARBA" id="ARBA00022691"/>
    </source>
</evidence>
<dbReference type="InterPro" id="IPR024160">
    <property type="entry name" value="BIN3_SAM-bd_dom"/>
</dbReference>
<name>A0A7R8UWC9_HERIL</name>
<dbReference type="OrthoDB" id="10017101at2759"/>
<feature type="compositionally biased region" description="Basic and acidic residues" evidence="7">
    <location>
        <begin position="393"/>
        <end position="405"/>
    </location>
</feature>
<dbReference type="SUPFAM" id="SSF53335">
    <property type="entry name" value="S-adenosyl-L-methionine-dependent methyltransferases"/>
    <property type="match status" value="1"/>
</dbReference>
<feature type="region of interest" description="Disordered" evidence="7">
    <location>
        <begin position="632"/>
        <end position="717"/>
    </location>
</feature>
<keyword evidence="10" id="KW-1185">Reference proteome</keyword>
<evidence type="ECO:0000256" key="5">
    <source>
        <dbReference type="PROSITE-ProRule" id="PRU00848"/>
    </source>
</evidence>
<dbReference type="InterPro" id="IPR029063">
    <property type="entry name" value="SAM-dependent_MTases_sf"/>
</dbReference>
<evidence type="ECO:0000256" key="3">
    <source>
        <dbReference type="ARBA" id="ARBA00022679"/>
    </source>
</evidence>
<evidence type="ECO:0000313" key="10">
    <source>
        <dbReference type="Proteomes" id="UP000594454"/>
    </source>
</evidence>
<keyword evidence="2 6" id="KW-0489">Methyltransferase</keyword>
<dbReference type="GO" id="GO:0008173">
    <property type="term" value="F:RNA methyltransferase activity"/>
    <property type="evidence" value="ECO:0007669"/>
    <property type="project" value="UniProtKB-UniRule"/>
</dbReference>
<feature type="region of interest" description="Disordered" evidence="7">
    <location>
        <begin position="203"/>
        <end position="229"/>
    </location>
</feature>
<organism evidence="9 10">
    <name type="scientific">Hermetia illucens</name>
    <name type="common">Black soldier fly</name>
    <dbReference type="NCBI Taxonomy" id="343691"/>
    <lineage>
        <taxon>Eukaryota</taxon>
        <taxon>Metazoa</taxon>
        <taxon>Ecdysozoa</taxon>
        <taxon>Arthropoda</taxon>
        <taxon>Hexapoda</taxon>
        <taxon>Insecta</taxon>
        <taxon>Pterygota</taxon>
        <taxon>Neoptera</taxon>
        <taxon>Endopterygota</taxon>
        <taxon>Diptera</taxon>
        <taxon>Brachycera</taxon>
        <taxon>Stratiomyomorpha</taxon>
        <taxon>Stratiomyidae</taxon>
        <taxon>Hermetiinae</taxon>
        <taxon>Hermetia</taxon>
    </lineage>
</organism>
<feature type="compositionally biased region" description="Basic and acidic residues" evidence="7">
    <location>
        <begin position="515"/>
        <end position="544"/>
    </location>
</feature>
<evidence type="ECO:0000256" key="1">
    <source>
        <dbReference type="ARBA" id="ARBA00008361"/>
    </source>
</evidence>
<feature type="compositionally biased region" description="Polar residues" evidence="7">
    <location>
        <begin position="680"/>
        <end position="690"/>
    </location>
</feature>
<sequence length="1118" mass="124779">MSSNDTEDSSAISVTTKCDQGLIQMTCVVEAQDQNKSQPDGVATQHTIDQAPYSTSSTRLDFTNNIVIDKNDNFGSQQTKPRKHKRINKTNHNQKVKMRAPQPPGMVKKLSHKAFKAHLKNCKQVIKAELENLHNAKSQTAHRKQHSTKSTKQNLKKMIGIGSRAAQFALRSKFFLPAKRPRKEVMIPPTKFLLGGNISDPLNLNGLQNESQNPTPNQTPQQSPITTPPKVEVIIPPNIYDPLHLLDPVDSAEYEKQLVSPMKRKPKPKHRHRKKKPKRKSTNEATSDTSLTENPLVIAVGGPPCTISCPPPPDLANSDVPIDATGDNTRELVNSAISLEGKNTSIAAEVNTSGVVQDTNEIKKVEDSEGSLRKDSVSDPVAITGAFGVVRSTEKEKPRDLKLDLSDLAGSDQHSISSGSGRKRRISEGPNKNNKFRRVDAMDKIVSPVVPQPGAWKRPPRTIPTGARKGSRLRSTSVSENELVSPTDDTKTFDSESIRCDTPEVEILKPIPENETVKDSEMVPPPEQHKPKQSNEKLPKFRKDGDRYQYGNFDRYSGYRNINEIMDVRLEVFHRNAHLFRGKDILDIGCNAGHITIAVAKNMAPKSILGLDIDKNLIARARKNLSMYVRVPRDNPKIKNEKSEKIEDNGKSNMQNKTNVDATSSVSTTSVGPSKDKSQQESSSNIPQSTNRNKNLNRRKRNQQSNKNEKGEPEFFPISFPITYGPIREIVASTSKDSNSPPQPHVAVNQFPKNTFFRCVNYVLKDESLINSETQQYDVILCLSVTKWIHLNFGDAGLKLAFKRMFNQLRPGGKLILEAQNWASYRKKKNLTETIYNNYKSIEFFPNKFNEYLLSSEVGFSHSYCLGAPRHMNKGFCRPIQLYAKGDYTPNHIRWSDNYHPQTPYETYRGIYAGMTRPPYPVWGPLDTPRGNSGSYSCRQTPVHPGLTTSQYYNPLESDSYLPSYDNEVQNRHYVFASPLYQTVWSPPPSLRNPSNRTPIFGSIREADSDECVARHVYLPTDFGASPQAGGGSAFNSVREPDHEDGSQQAQSSKQHVYANCEDLSSSFADNSSSPQIHNSSSSSRAAALSTQNSDQLDSNVDTENDSTVNVDVDDCDN</sequence>
<feature type="compositionally biased region" description="Basic residues" evidence="7">
    <location>
        <begin position="80"/>
        <end position="98"/>
    </location>
</feature>
<dbReference type="EC" id="2.1.1.-" evidence="6"/>
<evidence type="ECO:0000256" key="6">
    <source>
        <dbReference type="RuleBase" id="RU367087"/>
    </source>
</evidence>
<dbReference type="Pfam" id="PF06859">
    <property type="entry name" value="Bin3"/>
    <property type="match status" value="1"/>
</dbReference>
<dbReference type="InterPro" id="IPR039772">
    <property type="entry name" value="Bin3-like"/>
</dbReference>
<dbReference type="InParanoid" id="A0A7R8UWC9"/>
<dbReference type="GO" id="GO:0040031">
    <property type="term" value="P:snRNA modification"/>
    <property type="evidence" value="ECO:0007669"/>
    <property type="project" value="TreeGrafter"/>
</dbReference>
<comment type="similarity">
    <text evidence="1 6">Belongs to the methyltransferase superfamily.</text>
</comment>
<keyword evidence="4 5" id="KW-0949">S-adenosyl-L-methionine</keyword>
<dbReference type="FunCoup" id="A0A7R8UWC9">
    <property type="interactions" value="366"/>
</dbReference>
<feature type="domain" description="Bin3-type SAM" evidence="8">
    <location>
        <begin position="567"/>
        <end position="888"/>
    </location>
</feature>
<feature type="compositionally biased region" description="Basic and acidic residues" evidence="7">
    <location>
        <begin position="632"/>
        <end position="650"/>
    </location>
</feature>
<evidence type="ECO:0000256" key="7">
    <source>
        <dbReference type="SAM" id="MobiDB-lite"/>
    </source>
</evidence>
<dbReference type="EMBL" id="LR899012">
    <property type="protein sequence ID" value="CAD7088330.1"/>
    <property type="molecule type" value="Genomic_DNA"/>
</dbReference>
<feature type="region of interest" description="Disordered" evidence="7">
    <location>
        <begin position="258"/>
        <end position="291"/>
    </location>
</feature>
<dbReference type="InterPro" id="IPR010675">
    <property type="entry name" value="Bin3_C"/>
</dbReference>
<dbReference type="GO" id="GO:0008171">
    <property type="term" value="F:O-methyltransferase activity"/>
    <property type="evidence" value="ECO:0007669"/>
    <property type="project" value="UniProtKB-UniRule"/>
</dbReference>
<feature type="compositionally biased region" description="Low complexity" evidence="7">
    <location>
        <begin position="211"/>
        <end position="229"/>
    </location>
</feature>
<reference evidence="9 10" key="1">
    <citation type="submission" date="2020-11" db="EMBL/GenBank/DDBJ databases">
        <authorList>
            <person name="Wallbank WR R."/>
            <person name="Pardo Diaz C."/>
            <person name="Kozak K."/>
            <person name="Martin S."/>
            <person name="Jiggins C."/>
            <person name="Moest M."/>
            <person name="Warren A I."/>
            <person name="Generalovic N T."/>
            <person name="Byers J.R.P. K."/>
            <person name="Montejo-Kovacevich G."/>
            <person name="Yen C E."/>
        </authorList>
    </citation>
    <scope>NUCLEOTIDE SEQUENCE [LARGE SCALE GENOMIC DNA]</scope>
</reference>
<dbReference type="AlphaFoldDB" id="A0A7R8UWC9"/>
<feature type="region of interest" description="Disordered" evidence="7">
    <location>
        <begin position="1021"/>
        <end position="1118"/>
    </location>
</feature>
<accession>A0A7R8UWC9</accession>
<feature type="compositionally biased region" description="Polar residues" evidence="7">
    <location>
        <begin position="1091"/>
        <end position="1110"/>
    </location>
</feature>
<feature type="region of interest" description="Disordered" evidence="7">
    <location>
        <begin position="71"/>
        <end position="103"/>
    </location>
</feature>
<feature type="compositionally biased region" description="Polar residues" evidence="7">
    <location>
        <begin position="651"/>
        <end position="662"/>
    </location>
</feature>
<dbReference type="CDD" id="cd02440">
    <property type="entry name" value="AdoMet_MTases"/>
    <property type="match status" value="1"/>
</dbReference>
<dbReference type="PROSITE" id="PS51515">
    <property type="entry name" value="BIN3_SAM"/>
    <property type="match status" value="1"/>
</dbReference>
<dbReference type="GO" id="GO:0032259">
    <property type="term" value="P:methylation"/>
    <property type="evidence" value="ECO:0007669"/>
    <property type="project" value="UniProtKB-KW"/>
</dbReference>
<gene>
    <name evidence="9" type="ORF">HERILL_LOCUS10968</name>
</gene>
<feature type="region of interest" description="Disordered" evidence="7">
    <location>
        <begin position="393"/>
        <end position="495"/>
    </location>
</feature>
<dbReference type="Gene3D" id="3.40.50.150">
    <property type="entry name" value="Vaccinia Virus protein VP39"/>
    <property type="match status" value="1"/>
</dbReference>
<evidence type="ECO:0000256" key="2">
    <source>
        <dbReference type="ARBA" id="ARBA00022603"/>
    </source>
</evidence>
<dbReference type="Proteomes" id="UP000594454">
    <property type="component" value="Chromosome 4"/>
</dbReference>
<protein>
    <recommendedName>
        <fullName evidence="6">RNA methyltransferase</fullName>
        <ecNumber evidence="6">2.1.1.-</ecNumber>
    </recommendedName>
</protein>
<evidence type="ECO:0000259" key="8">
    <source>
        <dbReference type="PROSITE" id="PS51515"/>
    </source>
</evidence>